<feature type="non-terminal residue" evidence="1">
    <location>
        <position position="1"/>
    </location>
</feature>
<dbReference type="Proteomes" id="UP000054526">
    <property type="component" value="Unassembled WGS sequence"/>
</dbReference>
<comment type="caution">
    <text evidence="1">The sequence shown here is derived from an EMBL/GenBank/DDBJ whole genome shotgun (WGS) entry which is preliminary data.</text>
</comment>
<gene>
    <name evidence="1" type="ORF">SD71_09880</name>
</gene>
<accession>A0ABR5A412</accession>
<reference evidence="1 2" key="1">
    <citation type="submission" date="2014-12" db="EMBL/GenBank/DDBJ databases">
        <title>Draft genome sequence of Cohnella kolymensis strain B-2846.</title>
        <authorList>
            <person name="Karlyshev A.V."/>
            <person name="Kudryashova E.B."/>
        </authorList>
    </citation>
    <scope>NUCLEOTIDE SEQUENCE [LARGE SCALE GENOMIC DNA]</scope>
    <source>
        <strain evidence="1 2">VKM B-2846</strain>
    </source>
</reference>
<dbReference type="EMBL" id="JXAL01000016">
    <property type="protein sequence ID" value="KIL35735.1"/>
    <property type="molecule type" value="Genomic_DNA"/>
</dbReference>
<name>A0ABR5A412_9BACL</name>
<keyword evidence="2" id="KW-1185">Reference proteome</keyword>
<evidence type="ECO:0000313" key="2">
    <source>
        <dbReference type="Proteomes" id="UP000054526"/>
    </source>
</evidence>
<dbReference type="RefSeq" id="WP_041062247.1">
    <property type="nucleotide sequence ID" value="NZ_JXAL01000016.1"/>
</dbReference>
<evidence type="ECO:0000313" key="1">
    <source>
        <dbReference type="EMBL" id="KIL35735.1"/>
    </source>
</evidence>
<organism evidence="1 2">
    <name type="scientific">Cohnella kolymensis</name>
    <dbReference type="NCBI Taxonomy" id="1590652"/>
    <lineage>
        <taxon>Bacteria</taxon>
        <taxon>Bacillati</taxon>
        <taxon>Bacillota</taxon>
        <taxon>Bacilli</taxon>
        <taxon>Bacillales</taxon>
        <taxon>Paenibacillaceae</taxon>
        <taxon>Cohnella</taxon>
    </lineage>
</organism>
<proteinExistence type="predicted"/>
<protein>
    <submittedName>
        <fullName evidence="1">Uncharacterized protein</fullName>
    </submittedName>
</protein>
<sequence>WVMGGRRKQHGIDGFRWAGMGGSSMMGGTGYLPMDGTRTAMGAMGPMSGAMPMDGGLTAALANLGNRQ</sequence>